<sequence length="66" mass="7585">MSIHRLLRLPEVMDKTGLKRSQVYRDMRSGNFPQSCKIGPASAAWLESEIEDWITAKLNSRKPQLV</sequence>
<dbReference type="PANTHER" id="PTHR36154">
    <property type="entry name" value="DNA-BINDING TRANSCRIPTIONAL ACTIVATOR ALPA"/>
    <property type="match status" value="1"/>
</dbReference>
<dbReference type="PANTHER" id="PTHR36154:SF1">
    <property type="entry name" value="DNA-BINDING TRANSCRIPTIONAL ACTIVATOR ALPA"/>
    <property type="match status" value="1"/>
</dbReference>
<proteinExistence type="predicted"/>
<dbReference type="InterPro" id="IPR052931">
    <property type="entry name" value="Prophage_regulatory_activator"/>
</dbReference>
<dbReference type="Pfam" id="PF05930">
    <property type="entry name" value="Phage_AlpA"/>
    <property type="match status" value="1"/>
</dbReference>
<accession>A0ABY9S612</accession>
<reference evidence="1 2" key="1">
    <citation type="submission" date="2023-09" db="EMBL/GenBank/DDBJ databases">
        <title>Buttiauxella selenatireducens sp. nov., isolated from the rhizosphere of Cardamine hupingshanesis.</title>
        <authorList>
            <person name="Zhang S."/>
            <person name="Xu Z."/>
            <person name="Wang H."/>
            <person name="Guo Y."/>
        </authorList>
    </citation>
    <scope>NUCLEOTIDE SEQUENCE [LARGE SCALE GENOMIC DNA]</scope>
    <source>
        <strain evidence="1 2">R73</strain>
    </source>
</reference>
<evidence type="ECO:0000313" key="2">
    <source>
        <dbReference type="Proteomes" id="UP001246690"/>
    </source>
</evidence>
<gene>
    <name evidence="1" type="ORF">RHD99_13255</name>
</gene>
<protein>
    <submittedName>
        <fullName evidence="1">AlpA family transcriptional regulator</fullName>
    </submittedName>
</protein>
<evidence type="ECO:0000313" key="1">
    <source>
        <dbReference type="EMBL" id="WMY72455.1"/>
    </source>
</evidence>
<keyword evidence="2" id="KW-1185">Reference proteome</keyword>
<organism evidence="1 2">
    <name type="scientific">Buttiauxella selenatireducens</name>
    <dbReference type="NCBI Taxonomy" id="3073902"/>
    <lineage>
        <taxon>Bacteria</taxon>
        <taxon>Pseudomonadati</taxon>
        <taxon>Pseudomonadota</taxon>
        <taxon>Gammaproteobacteria</taxon>
        <taxon>Enterobacterales</taxon>
        <taxon>Enterobacteriaceae</taxon>
        <taxon>Buttiauxella</taxon>
    </lineage>
</organism>
<dbReference type="Gene3D" id="1.10.238.160">
    <property type="match status" value="1"/>
</dbReference>
<dbReference type="RefSeq" id="WP_309874365.1">
    <property type="nucleotide sequence ID" value="NZ_CP133838.1"/>
</dbReference>
<dbReference type="EMBL" id="CP133838">
    <property type="protein sequence ID" value="WMY72455.1"/>
    <property type="molecule type" value="Genomic_DNA"/>
</dbReference>
<dbReference type="Proteomes" id="UP001246690">
    <property type="component" value="Chromosome"/>
</dbReference>
<name>A0ABY9S612_9ENTR</name>
<dbReference type="InterPro" id="IPR010260">
    <property type="entry name" value="AlpA"/>
</dbReference>